<dbReference type="GO" id="GO:0033550">
    <property type="term" value="F:MAP kinase tyrosine phosphatase activity"/>
    <property type="evidence" value="ECO:0007669"/>
    <property type="project" value="TreeGrafter"/>
</dbReference>
<dbReference type="GO" id="GO:0017017">
    <property type="term" value="F:MAP kinase tyrosine/serine/threonine phosphatase activity"/>
    <property type="evidence" value="ECO:0007669"/>
    <property type="project" value="InterPro"/>
</dbReference>
<dbReference type="PROSITE" id="PS50206">
    <property type="entry name" value="RHODANESE_3"/>
    <property type="match status" value="1"/>
</dbReference>
<dbReference type="GO" id="GO:0008330">
    <property type="term" value="F:protein tyrosine/threonine phosphatase activity"/>
    <property type="evidence" value="ECO:0007669"/>
    <property type="project" value="TreeGrafter"/>
</dbReference>
<feature type="region of interest" description="Disordered" evidence="4">
    <location>
        <begin position="31"/>
        <end position="50"/>
    </location>
</feature>
<dbReference type="InterPro" id="IPR020422">
    <property type="entry name" value="TYR_PHOSPHATASE_DUAL_dom"/>
</dbReference>
<dbReference type="Gene3D" id="3.90.190.10">
    <property type="entry name" value="Protein tyrosine phosphatase superfamily"/>
    <property type="match status" value="1"/>
</dbReference>
<feature type="region of interest" description="Disordered" evidence="4">
    <location>
        <begin position="415"/>
        <end position="477"/>
    </location>
</feature>
<evidence type="ECO:0000313" key="9">
    <source>
        <dbReference type="RefSeq" id="XP_008291999.1"/>
    </source>
</evidence>
<dbReference type="GeneID" id="103366135"/>
<dbReference type="PANTHER" id="PTHR10159">
    <property type="entry name" value="DUAL SPECIFICITY PROTEIN PHOSPHATASE"/>
    <property type="match status" value="1"/>
</dbReference>
<organism evidence="8 9">
    <name type="scientific">Stegastes partitus</name>
    <name type="common">bicolor damselfish</name>
    <dbReference type="NCBI Taxonomy" id="144197"/>
    <lineage>
        <taxon>Eukaryota</taxon>
        <taxon>Metazoa</taxon>
        <taxon>Chordata</taxon>
        <taxon>Craniata</taxon>
        <taxon>Vertebrata</taxon>
        <taxon>Euteleostomi</taxon>
        <taxon>Actinopterygii</taxon>
        <taxon>Neopterygii</taxon>
        <taxon>Teleostei</taxon>
        <taxon>Neoteleostei</taxon>
        <taxon>Acanthomorphata</taxon>
        <taxon>Ovalentaria</taxon>
        <taxon>Pomacentridae</taxon>
        <taxon>Stegastes</taxon>
    </lineage>
</organism>
<dbReference type="InterPro" id="IPR000387">
    <property type="entry name" value="Tyr_Pase_dom"/>
</dbReference>
<keyword evidence="8" id="KW-1185">Reference proteome</keyword>
<protein>
    <submittedName>
        <fullName evidence="9">Dual specificity protein phosphatase 16</fullName>
    </submittedName>
</protein>
<dbReference type="PANTHER" id="PTHR10159:SF343">
    <property type="entry name" value="DUAL SPECIFICITY PROTEIN PHOSPHATASE 16"/>
    <property type="match status" value="1"/>
</dbReference>
<gene>
    <name evidence="9" type="primary">dusp16</name>
</gene>
<dbReference type="Gene3D" id="3.40.250.10">
    <property type="entry name" value="Rhodanese-like domain"/>
    <property type="match status" value="1"/>
</dbReference>
<dbReference type="GO" id="GO:0005737">
    <property type="term" value="C:cytoplasm"/>
    <property type="evidence" value="ECO:0007669"/>
    <property type="project" value="TreeGrafter"/>
</dbReference>
<dbReference type="FunFam" id="3.90.190.10:FF:000050">
    <property type="entry name" value="Dual specificity phosphatase 16 (Predicted)"/>
    <property type="match status" value="1"/>
</dbReference>
<feature type="region of interest" description="Disordered" evidence="4">
    <location>
        <begin position="565"/>
        <end position="633"/>
    </location>
</feature>
<dbReference type="GO" id="GO:0005634">
    <property type="term" value="C:nucleus"/>
    <property type="evidence" value="ECO:0007669"/>
    <property type="project" value="TreeGrafter"/>
</dbReference>
<keyword evidence="3" id="KW-0904">Protein phosphatase</keyword>
<sequence length="633" mass="68081">MSPPSIGSGLHRIRDAAPAFGLNSVSVAGEGHRPPDLSVRPSSAAAAGQRAALRSPSSGRRCRVTPEVESVTCRCPLTGVFCVLLQLELQVDQEVVVYDQNSSDPSALSSESFLSVLLVKLERSFPSVHLLSGGFSEFCHLFPGLCEGKSTLVPSCISQPCLPVSSTGPTRILPHLYLGCQRDVLNRDLMQQNDIAYVLNASNTCPKPDFIPESHFLRVPVNDSFCEKILPWLDRSVEFIEKAKASNARVLVHCLAGISRSATIAIAYIMKRMDMSLDEAYRFVKEKRPTISPNFNFLGQLLDFEKKIKSPVGTETKLRCEAAVQPEEAAGGPEAPGGPGGPGLALLEPLTLPCVLADAPEERLLAQALSGLQLDEDSARLKRSFSLDIKSYGEPGGSSAHRVFAPHGGSTDDFYKASAFKEPGSKPCQFSPVEEVSEQSTPEQSPDKEEADGPQRAAPPGFAKPLPAAPNCSQLHRSGSVEESAASFLFGLSRSQQHLAKAGSGGALKGWHSDILLGPVTVSTSSLAGGWYLSSESTRFYSTSAILSGGGFAAYGCSHGLEAVRRRSRQRTGDRGDSRRSWHEESSFEKQLKRRSCQMEFGDGRTDSRSREDMGKVGSQSSFSGSMEVIEVS</sequence>
<dbReference type="InterPro" id="IPR029021">
    <property type="entry name" value="Prot-tyrosine_phosphatase-like"/>
</dbReference>
<feature type="compositionally biased region" description="Gly residues" evidence="4">
    <location>
        <begin position="334"/>
        <end position="343"/>
    </location>
</feature>
<dbReference type="AlphaFoldDB" id="A0A9Y4KCA8"/>
<dbReference type="InterPro" id="IPR036873">
    <property type="entry name" value="Rhodanese-like_dom_sf"/>
</dbReference>
<dbReference type="PROSITE" id="PS50056">
    <property type="entry name" value="TYR_PHOSPHATASE_2"/>
    <property type="match status" value="1"/>
</dbReference>
<accession>A0A9Y4KCA8</accession>
<dbReference type="PRINTS" id="PR01764">
    <property type="entry name" value="MAPKPHPHTASE"/>
</dbReference>
<evidence type="ECO:0000259" key="5">
    <source>
        <dbReference type="PROSITE" id="PS50054"/>
    </source>
</evidence>
<comment type="similarity">
    <text evidence="1">Belongs to the protein-tyrosine phosphatase family. Non-receptor class dual specificity subfamily.</text>
</comment>
<dbReference type="CTD" id="80824"/>
<name>A0A9Y4KCA8_9TELE</name>
<keyword evidence="2" id="KW-0378">Hydrolase</keyword>
<dbReference type="SMART" id="SM00195">
    <property type="entry name" value="DSPc"/>
    <property type="match status" value="1"/>
</dbReference>
<dbReference type="PROSITE" id="PS50054">
    <property type="entry name" value="TYR_PHOSPHATASE_DUAL"/>
    <property type="match status" value="1"/>
</dbReference>
<feature type="domain" description="Tyrosine-protein phosphatase" evidence="5">
    <location>
        <begin position="168"/>
        <end position="310"/>
    </location>
</feature>
<dbReference type="InterPro" id="IPR000340">
    <property type="entry name" value="Dual-sp_phosphatase_cat-dom"/>
</dbReference>
<dbReference type="Proteomes" id="UP000694891">
    <property type="component" value="Unplaced"/>
</dbReference>
<dbReference type="SUPFAM" id="SSF52821">
    <property type="entry name" value="Rhodanese/Cell cycle control phosphatase"/>
    <property type="match status" value="1"/>
</dbReference>
<feature type="compositionally biased region" description="Basic and acidic residues" evidence="4">
    <location>
        <begin position="571"/>
        <end position="591"/>
    </location>
</feature>
<dbReference type="InterPro" id="IPR001763">
    <property type="entry name" value="Rhodanese-like_dom"/>
</dbReference>
<feature type="compositionally biased region" description="Basic and acidic residues" evidence="4">
    <location>
        <begin position="602"/>
        <end position="615"/>
    </location>
</feature>
<dbReference type="GO" id="GO:0043409">
    <property type="term" value="P:negative regulation of MAPK cascade"/>
    <property type="evidence" value="ECO:0007669"/>
    <property type="project" value="TreeGrafter"/>
</dbReference>
<proteinExistence type="inferred from homology"/>
<evidence type="ECO:0000256" key="3">
    <source>
        <dbReference type="ARBA" id="ARBA00022912"/>
    </source>
</evidence>
<dbReference type="InterPro" id="IPR016130">
    <property type="entry name" value="Tyr_Pase_AS"/>
</dbReference>
<dbReference type="RefSeq" id="XP_008291999.1">
    <property type="nucleotide sequence ID" value="XM_008293777.1"/>
</dbReference>
<evidence type="ECO:0000259" key="6">
    <source>
        <dbReference type="PROSITE" id="PS50056"/>
    </source>
</evidence>
<dbReference type="PROSITE" id="PS00383">
    <property type="entry name" value="TYR_PHOSPHATASE_1"/>
    <property type="match status" value="1"/>
</dbReference>
<feature type="compositionally biased region" description="Low complexity" evidence="4">
    <location>
        <begin position="40"/>
        <end position="50"/>
    </location>
</feature>
<evidence type="ECO:0000256" key="4">
    <source>
        <dbReference type="SAM" id="MobiDB-lite"/>
    </source>
</evidence>
<reference evidence="9" key="1">
    <citation type="submission" date="2025-08" db="UniProtKB">
        <authorList>
            <consortium name="RefSeq"/>
        </authorList>
    </citation>
    <scope>IDENTIFICATION</scope>
</reference>
<dbReference type="InterPro" id="IPR008343">
    <property type="entry name" value="MKP"/>
</dbReference>
<evidence type="ECO:0000259" key="7">
    <source>
        <dbReference type="PROSITE" id="PS50206"/>
    </source>
</evidence>
<evidence type="ECO:0000256" key="2">
    <source>
        <dbReference type="ARBA" id="ARBA00022801"/>
    </source>
</evidence>
<feature type="domain" description="Rhodanese" evidence="7">
    <location>
        <begin position="92"/>
        <end position="147"/>
    </location>
</feature>
<evidence type="ECO:0000256" key="1">
    <source>
        <dbReference type="ARBA" id="ARBA00008601"/>
    </source>
</evidence>
<feature type="domain" description="Tyrosine specific protein phosphatases" evidence="6">
    <location>
        <begin position="230"/>
        <end position="291"/>
    </location>
</feature>
<dbReference type="SUPFAM" id="SSF52799">
    <property type="entry name" value="(Phosphotyrosine protein) phosphatases II"/>
    <property type="match status" value="1"/>
</dbReference>
<evidence type="ECO:0000313" key="8">
    <source>
        <dbReference type="Proteomes" id="UP000694891"/>
    </source>
</evidence>
<dbReference type="Pfam" id="PF00782">
    <property type="entry name" value="DSPc"/>
    <property type="match status" value="1"/>
</dbReference>
<feature type="region of interest" description="Disordered" evidence="4">
    <location>
        <begin position="324"/>
        <end position="343"/>
    </location>
</feature>